<dbReference type="InterPro" id="IPR016032">
    <property type="entry name" value="Sig_transdc_resp-reg_C-effctor"/>
</dbReference>
<keyword evidence="3 5" id="KW-0238">DNA-binding</keyword>
<keyword evidence="4" id="KW-0804">Transcription</keyword>
<gene>
    <name evidence="7" type="ORF">Rhe02_85030</name>
</gene>
<dbReference type="PANTHER" id="PTHR35807">
    <property type="entry name" value="TRANSCRIPTIONAL REGULATOR REDD-RELATED"/>
    <property type="match status" value="1"/>
</dbReference>
<evidence type="ECO:0000256" key="3">
    <source>
        <dbReference type="ARBA" id="ARBA00023125"/>
    </source>
</evidence>
<evidence type="ECO:0000256" key="1">
    <source>
        <dbReference type="ARBA" id="ARBA00005820"/>
    </source>
</evidence>
<dbReference type="SUPFAM" id="SSF48452">
    <property type="entry name" value="TPR-like"/>
    <property type="match status" value="2"/>
</dbReference>
<proteinExistence type="inferred from homology"/>
<dbReference type="Pfam" id="PF13424">
    <property type="entry name" value="TPR_12"/>
    <property type="match status" value="1"/>
</dbReference>
<name>A0A8J3VLT3_9ACTN</name>
<evidence type="ECO:0000259" key="6">
    <source>
        <dbReference type="PROSITE" id="PS51755"/>
    </source>
</evidence>
<feature type="DNA-binding region" description="OmpR/PhoB-type" evidence="5">
    <location>
        <begin position="1"/>
        <end position="95"/>
    </location>
</feature>
<dbReference type="InterPro" id="IPR036388">
    <property type="entry name" value="WH-like_DNA-bd_sf"/>
</dbReference>
<dbReference type="InterPro" id="IPR001867">
    <property type="entry name" value="OmpR/PhoB-type_DNA-bd"/>
</dbReference>
<dbReference type="PANTHER" id="PTHR35807:SF1">
    <property type="entry name" value="TRANSCRIPTIONAL REGULATOR REDD"/>
    <property type="match status" value="1"/>
</dbReference>
<dbReference type="InterPro" id="IPR019734">
    <property type="entry name" value="TPR_rpt"/>
</dbReference>
<dbReference type="Gene3D" id="1.10.10.10">
    <property type="entry name" value="Winged helix-like DNA-binding domain superfamily/Winged helix DNA-binding domain"/>
    <property type="match status" value="1"/>
</dbReference>
<dbReference type="AlphaFoldDB" id="A0A8J3VLT3"/>
<dbReference type="GO" id="GO:0000160">
    <property type="term" value="P:phosphorelay signal transduction system"/>
    <property type="evidence" value="ECO:0007669"/>
    <property type="project" value="InterPro"/>
</dbReference>
<evidence type="ECO:0000313" key="7">
    <source>
        <dbReference type="EMBL" id="GIH10436.1"/>
    </source>
</evidence>
<evidence type="ECO:0000256" key="5">
    <source>
        <dbReference type="PROSITE-ProRule" id="PRU01091"/>
    </source>
</evidence>
<accession>A0A8J3VLT3</accession>
<dbReference type="SMART" id="SM01043">
    <property type="entry name" value="BTAD"/>
    <property type="match status" value="1"/>
</dbReference>
<comment type="similarity">
    <text evidence="1">Belongs to the AfsR/DnrI/RedD regulatory family.</text>
</comment>
<keyword evidence="8" id="KW-1185">Reference proteome</keyword>
<dbReference type="InterPro" id="IPR011990">
    <property type="entry name" value="TPR-like_helical_dom_sf"/>
</dbReference>
<keyword evidence="2" id="KW-0805">Transcription regulation</keyword>
<dbReference type="EMBL" id="BONY01000094">
    <property type="protein sequence ID" value="GIH10436.1"/>
    <property type="molecule type" value="Genomic_DNA"/>
</dbReference>
<feature type="domain" description="OmpR/PhoB-type" evidence="6">
    <location>
        <begin position="1"/>
        <end position="95"/>
    </location>
</feature>
<dbReference type="Pfam" id="PF03704">
    <property type="entry name" value="BTAD"/>
    <property type="match status" value="1"/>
</dbReference>
<dbReference type="SMART" id="SM00862">
    <property type="entry name" value="Trans_reg_C"/>
    <property type="match status" value="1"/>
</dbReference>
<dbReference type="CDD" id="cd15831">
    <property type="entry name" value="BTAD"/>
    <property type="match status" value="1"/>
</dbReference>
<dbReference type="InterPro" id="IPR005158">
    <property type="entry name" value="BTAD"/>
</dbReference>
<dbReference type="SMART" id="SM00028">
    <property type="entry name" value="TPR"/>
    <property type="match status" value="4"/>
</dbReference>
<organism evidence="7 8">
    <name type="scientific">Rhizocola hellebori</name>
    <dbReference type="NCBI Taxonomy" id="1392758"/>
    <lineage>
        <taxon>Bacteria</taxon>
        <taxon>Bacillati</taxon>
        <taxon>Actinomycetota</taxon>
        <taxon>Actinomycetes</taxon>
        <taxon>Micromonosporales</taxon>
        <taxon>Micromonosporaceae</taxon>
        <taxon>Rhizocola</taxon>
    </lineage>
</organism>
<dbReference type="PROSITE" id="PS51755">
    <property type="entry name" value="OMPR_PHOB"/>
    <property type="match status" value="1"/>
</dbReference>
<dbReference type="InterPro" id="IPR051677">
    <property type="entry name" value="AfsR-DnrI-RedD_regulator"/>
</dbReference>
<dbReference type="Pfam" id="PF00486">
    <property type="entry name" value="Trans_reg_C"/>
    <property type="match status" value="1"/>
</dbReference>
<sequence length="662" mass="72133">MGMADGLELRVLGPLELLIDGVPTALGGVKPRMLLATLVLHHRRAVSVDQLVEVLWPVDRPRSAHANVQTYISGLRAQLGPERLETRTPGYRLNLREGELDLQRFDRLAAGDVLSEVEEALAMWRGDPIEDLPASPAWNTHLEGLLRRRRTARQTRARLLIDADRARDALPDLRALVDEDPLWEEGWFLLVRALAATGQRAEALSGYSEARRIFATELGIEPGEPLRRLHRELLTEAPAGVERLDHDAATLLRGLAKLAMPATPEWVAAALLDRPHADDLLETLVQARLLRRNSEDRYTVPALVNLLAADLPGDQSDQPLIRVLSGYLFLAEQAAHMLPAQVFGPGVAVAPRRAVPLAQRDALQWFASELCALERAVQLAADLGRSDLAWEIAHALVPWCDLGGHTAEWEKTHSVALISCRSTGDLLGEATTLRGLGQLHVYRDHYDAAAEAFGRSRLLFARLGNDCGEAGALAGLGTVLRLRGELDQAYACFRQVLASYVEAGDLRGQAFAHGSLGQALLARGDLAGAAKALNKGLEMASALDDHHRVAHLTHHLGVSMLRKGDAESGHAKLSEALERFGSLGDAHGQAYCLTDLAELEPIDAAVGRLTAALEIFERIGDRRAQAKCARRLGELHREAGRDSLSGAYLDEARRLQATVTTS</sequence>
<dbReference type="GO" id="GO:0006355">
    <property type="term" value="P:regulation of DNA-templated transcription"/>
    <property type="evidence" value="ECO:0007669"/>
    <property type="project" value="InterPro"/>
</dbReference>
<comment type="caution">
    <text evidence="7">The sequence shown here is derived from an EMBL/GenBank/DDBJ whole genome shotgun (WGS) entry which is preliminary data.</text>
</comment>
<protein>
    <recommendedName>
        <fullName evidence="6">OmpR/PhoB-type domain-containing protein</fullName>
    </recommendedName>
</protein>
<evidence type="ECO:0000256" key="4">
    <source>
        <dbReference type="ARBA" id="ARBA00023163"/>
    </source>
</evidence>
<reference evidence="7" key="1">
    <citation type="submission" date="2021-01" db="EMBL/GenBank/DDBJ databases">
        <title>Whole genome shotgun sequence of Rhizocola hellebori NBRC 109834.</title>
        <authorList>
            <person name="Komaki H."/>
            <person name="Tamura T."/>
        </authorList>
    </citation>
    <scope>NUCLEOTIDE SEQUENCE</scope>
    <source>
        <strain evidence="7">NBRC 109834</strain>
    </source>
</reference>
<dbReference type="SUPFAM" id="SSF46894">
    <property type="entry name" value="C-terminal effector domain of the bipartite response regulators"/>
    <property type="match status" value="1"/>
</dbReference>
<dbReference type="GO" id="GO:0003677">
    <property type="term" value="F:DNA binding"/>
    <property type="evidence" value="ECO:0007669"/>
    <property type="project" value="UniProtKB-UniRule"/>
</dbReference>
<evidence type="ECO:0000256" key="2">
    <source>
        <dbReference type="ARBA" id="ARBA00023015"/>
    </source>
</evidence>
<dbReference type="Gene3D" id="1.25.40.10">
    <property type="entry name" value="Tetratricopeptide repeat domain"/>
    <property type="match status" value="2"/>
</dbReference>
<evidence type="ECO:0000313" key="8">
    <source>
        <dbReference type="Proteomes" id="UP000612899"/>
    </source>
</evidence>
<dbReference type="Proteomes" id="UP000612899">
    <property type="component" value="Unassembled WGS sequence"/>
</dbReference>